<organism evidence="1 2">
    <name type="scientific">Cerrena zonata</name>
    <dbReference type="NCBI Taxonomy" id="2478898"/>
    <lineage>
        <taxon>Eukaryota</taxon>
        <taxon>Fungi</taxon>
        <taxon>Dikarya</taxon>
        <taxon>Basidiomycota</taxon>
        <taxon>Agaricomycotina</taxon>
        <taxon>Agaricomycetes</taxon>
        <taxon>Polyporales</taxon>
        <taxon>Cerrenaceae</taxon>
        <taxon>Cerrena</taxon>
    </lineage>
</organism>
<gene>
    <name evidence="1" type="ORF">QCA50_014393</name>
</gene>
<proteinExistence type="predicted"/>
<dbReference type="EMBL" id="JASBNA010000035">
    <property type="protein sequence ID" value="KAK7682593.1"/>
    <property type="molecule type" value="Genomic_DNA"/>
</dbReference>
<comment type="caution">
    <text evidence="1">The sequence shown here is derived from an EMBL/GenBank/DDBJ whole genome shotgun (WGS) entry which is preliminary data.</text>
</comment>
<keyword evidence="2" id="KW-1185">Reference proteome</keyword>
<dbReference type="AlphaFoldDB" id="A0AAW0FYB2"/>
<evidence type="ECO:0000313" key="2">
    <source>
        <dbReference type="Proteomes" id="UP001385951"/>
    </source>
</evidence>
<reference evidence="1 2" key="1">
    <citation type="submission" date="2022-09" db="EMBL/GenBank/DDBJ databases">
        <authorList>
            <person name="Palmer J.M."/>
        </authorList>
    </citation>
    <scope>NUCLEOTIDE SEQUENCE [LARGE SCALE GENOMIC DNA]</scope>
    <source>
        <strain evidence="1 2">DSM 7382</strain>
    </source>
</reference>
<name>A0AAW0FYB2_9APHY</name>
<protein>
    <submittedName>
        <fullName evidence="1">Uncharacterized protein</fullName>
    </submittedName>
</protein>
<evidence type="ECO:0000313" key="1">
    <source>
        <dbReference type="EMBL" id="KAK7682593.1"/>
    </source>
</evidence>
<dbReference type="Proteomes" id="UP001385951">
    <property type="component" value="Unassembled WGS sequence"/>
</dbReference>
<sequence>MCRSKLSLITRVFAEVGLGFPVISTNIKYLYTYDFAPIIHRIKSIYCDRRQPNLKARIDEIDRDVLHLSKITSRRPRTDHNREYPDFFGLFSYLTCLQTFFNESCSLNKEMR</sequence>
<accession>A0AAW0FYB2</accession>